<evidence type="ECO:0000256" key="3">
    <source>
        <dbReference type="ARBA" id="ARBA00022962"/>
    </source>
</evidence>
<dbReference type="SUPFAM" id="SSF52540">
    <property type="entry name" value="P-loop containing nucleoside triphosphate hydrolases"/>
    <property type="match status" value="1"/>
</dbReference>
<evidence type="ECO:0000256" key="1">
    <source>
        <dbReference type="ARBA" id="ARBA00004953"/>
    </source>
</evidence>
<dbReference type="GO" id="GO:0015420">
    <property type="term" value="F:ABC-type vitamin B12 transporter activity"/>
    <property type="evidence" value="ECO:0007669"/>
    <property type="project" value="UniProtKB-UniRule"/>
</dbReference>
<dbReference type="InterPro" id="IPR004459">
    <property type="entry name" value="CobQ_synth"/>
</dbReference>
<dbReference type="InterPro" id="IPR027417">
    <property type="entry name" value="P-loop_NTPase"/>
</dbReference>
<dbReference type="KEGG" id="coe:CP258_06725"/>
<proteinExistence type="inferred from homology"/>
<dbReference type="EMBL" id="CP003540">
    <property type="protein sequence ID" value="AFK16945.1"/>
    <property type="molecule type" value="Genomic_DNA"/>
</dbReference>
<evidence type="ECO:0000313" key="7">
    <source>
        <dbReference type="EMBL" id="AFK16945.1"/>
    </source>
</evidence>
<dbReference type="InterPro" id="IPR011698">
    <property type="entry name" value="GATase_3"/>
</dbReference>
<dbReference type="GO" id="GO:0009236">
    <property type="term" value="P:cobalamin biosynthetic process"/>
    <property type="evidence" value="ECO:0007669"/>
    <property type="project" value="UniProtKB-UniRule"/>
</dbReference>
<dbReference type="Gene3D" id="3.40.50.880">
    <property type="match status" value="1"/>
</dbReference>
<dbReference type="NCBIfam" id="TIGR00313">
    <property type="entry name" value="cobQ"/>
    <property type="match status" value="1"/>
</dbReference>
<dbReference type="CDD" id="cd05389">
    <property type="entry name" value="CobQ_N"/>
    <property type="match status" value="1"/>
</dbReference>
<evidence type="ECO:0000256" key="4">
    <source>
        <dbReference type="HAMAP-Rule" id="MF_00028"/>
    </source>
</evidence>
<dbReference type="AlphaFoldDB" id="A0AAU8PMV2"/>
<keyword evidence="2 4" id="KW-0169">Cobalamin biosynthesis</keyword>
<accession>A0AAU8PMV2</accession>
<dbReference type="InterPro" id="IPR033949">
    <property type="entry name" value="CobQ_GATase1"/>
</dbReference>
<sequence length="481" mass="51707">MKSFLVAGCTSDAGKSVVVAGLCRAFARRGIKVAPFKAQNMSNNSAVTPDGGEIGRAQALQACACGLAPSTAFNPILLKPGSDRTSQLVVNGKAAGNVSARNYIEYRAQLRTVAAEALNALRSEYEVVICEGAGSPAEINLRETDVANFGLAEACDLPVYLVGDIDRGGVLAHFFGTHQIVSEQDRARITGFIVNKFRGDQSILEPGLDDLEKRLGVPTVAVLPFIKGLWIDAEDSLQTHISSTVGPASPALGAQRLRVAAVRLPRVSNATDVEALACEPGVTVSWTVDPDQVHEADVVILPGSKATVSDLDWLRRTGIAEAIIERARQEAPVLGICGGFQMMCASIHDPVESGTHKPVQGLGIFDIDIAFHPEKTLIRHDHGGYEVHHGRVMRSTETPWIGEEGAVKGACFGTHRHGYLESDPARREFLRRIVALTGRTGFVLDPKTSFQGERDKQLDLLADSIEKHWDIDALIRDLSSA</sequence>
<evidence type="ECO:0000256" key="2">
    <source>
        <dbReference type="ARBA" id="ARBA00022573"/>
    </source>
</evidence>
<dbReference type="Gene3D" id="3.40.50.300">
    <property type="entry name" value="P-loop containing nucleotide triphosphate hydrolases"/>
    <property type="match status" value="1"/>
</dbReference>
<dbReference type="GO" id="GO:0003824">
    <property type="term" value="F:catalytic activity"/>
    <property type="evidence" value="ECO:0007669"/>
    <property type="project" value="InterPro"/>
</dbReference>
<gene>
    <name evidence="4" type="primary">cobQ</name>
    <name evidence="7" type="ORF">CP258_06725</name>
</gene>
<name>A0AAU8PMV2_CORPS</name>
<dbReference type="InterPro" id="IPR002586">
    <property type="entry name" value="CobQ/CobB/MinD/ParA_Nub-bd_dom"/>
</dbReference>
<dbReference type="HAMAP" id="MF_00028">
    <property type="entry name" value="CobQ"/>
    <property type="match status" value="1"/>
</dbReference>
<dbReference type="Proteomes" id="UP000006465">
    <property type="component" value="Chromosome"/>
</dbReference>
<organism evidence="7 8">
    <name type="scientific">Corynebacterium pseudotuberculosis 258</name>
    <dbReference type="NCBI Taxonomy" id="1168865"/>
    <lineage>
        <taxon>Bacteria</taxon>
        <taxon>Bacillati</taxon>
        <taxon>Actinomycetota</taxon>
        <taxon>Actinomycetes</taxon>
        <taxon>Mycobacteriales</taxon>
        <taxon>Corynebacteriaceae</taxon>
        <taxon>Corynebacterium</taxon>
    </lineage>
</organism>
<dbReference type="PANTHER" id="PTHR21343">
    <property type="entry name" value="DETHIOBIOTIN SYNTHETASE"/>
    <property type="match status" value="1"/>
</dbReference>
<dbReference type="NCBIfam" id="NF001989">
    <property type="entry name" value="PRK00784.1"/>
    <property type="match status" value="1"/>
</dbReference>
<dbReference type="InterPro" id="IPR047045">
    <property type="entry name" value="CobQ_N"/>
</dbReference>
<feature type="active site" description="Nucleophile" evidence="4">
    <location>
        <position position="337"/>
    </location>
</feature>
<feature type="active site" evidence="4">
    <location>
        <position position="417"/>
    </location>
</feature>
<dbReference type="SUPFAM" id="SSF52317">
    <property type="entry name" value="Class I glutamine amidotransferase-like"/>
    <property type="match status" value="1"/>
</dbReference>
<comment type="function">
    <text evidence="4">Catalyzes amidations at positions B, D, E, and G on adenosylcobyrinic A,C-diamide. NH(2) groups are provided by glutamine, and one molecule of ATP is hydrogenolyzed for each amidation.</text>
</comment>
<evidence type="ECO:0000259" key="5">
    <source>
        <dbReference type="Pfam" id="PF01656"/>
    </source>
</evidence>
<dbReference type="PROSITE" id="PS51273">
    <property type="entry name" value="GATASE_TYPE_1"/>
    <property type="match status" value="1"/>
</dbReference>
<evidence type="ECO:0000259" key="6">
    <source>
        <dbReference type="Pfam" id="PF07685"/>
    </source>
</evidence>
<evidence type="ECO:0000313" key="8">
    <source>
        <dbReference type="Proteomes" id="UP000006465"/>
    </source>
</evidence>
<dbReference type="InterPro" id="IPR029062">
    <property type="entry name" value="Class_I_gatase-like"/>
</dbReference>
<dbReference type="Pfam" id="PF01656">
    <property type="entry name" value="CbiA"/>
    <property type="match status" value="1"/>
</dbReference>
<dbReference type="CDD" id="cd01750">
    <property type="entry name" value="GATase1_CobQ"/>
    <property type="match status" value="1"/>
</dbReference>
<dbReference type="RefSeq" id="WP_014367246.1">
    <property type="nucleotide sequence ID" value="NC_017945.3"/>
</dbReference>
<dbReference type="PANTHER" id="PTHR21343:SF1">
    <property type="entry name" value="COBYRIC ACID SYNTHASE"/>
    <property type="match status" value="1"/>
</dbReference>
<dbReference type="PROSITE" id="PS51274">
    <property type="entry name" value="GATASE_COBBQ"/>
    <property type="match status" value="1"/>
</dbReference>
<feature type="domain" description="CobQ/CobB/MinD/ParA nucleotide binding" evidence="5">
    <location>
        <begin position="5"/>
        <end position="228"/>
    </location>
</feature>
<feature type="domain" description="CobB/CobQ-like glutamine amidotransferase" evidence="6">
    <location>
        <begin position="258"/>
        <end position="423"/>
    </location>
</feature>
<dbReference type="Pfam" id="PF07685">
    <property type="entry name" value="GATase_3"/>
    <property type="match status" value="1"/>
</dbReference>
<comment type="similarity">
    <text evidence="4">Belongs to the CobB/CobQ family. CobQ subfamily.</text>
</comment>
<reference evidence="7 8" key="1">
    <citation type="journal article" date="2013" name="J. Biotechnol.">
        <title>Genome sequence of Corynebacterium pseudotuberculosis biovar equi strain 258 and prediction of antigenic targets to improve biotechnological vaccine production.</title>
        <authorList>
            <person name="Soares S.C."/>
            <person name="Trost E."/>
            <person name="Ramos R.T."/>
            <person name="Carneiro A.R."/>
            <person name="Santos A.R."/>
            <person name="Pinto A.C."/>
            <person name="Barbosa E."/>
            <person name="Aburjaile F."/>
            <person name="Ali A."/>
            <person name="Diniz C.A."/>
            <person name="Hassan S.S."/>
            <person name="Fiaux K."/>
            <person name="Guimaraes L.C."/>
            <person name="Bakhtiar S.M."/>
            <person name="Pereira U."/>
            <person name="Almeida S.S."/>
            <person name="Abreu V.A."/>
            <person name="Rocha F.S."/>
            <person name="Dorella F.A."/>
            <person name="Miyoshi A."/>
            <person name="Silva A."/>
            <person name="Azevedo V."/>
            <person name="Tauch A."/>
        </authorList>
    </citation>
    <scope>NUCLEOTIDE SEQUENCE [LARGE SCALE GENOMIC DNA]</scope>
    <source>
        <strain evidence="7 8">258</strain>
    </source>
</reference>
<protein>
    <recommendedName>
        <fullName evidence="4">Cobyric acid synthase</fullName>
    </recommendedName>
</protein>
<keyword evidence="3 4" id="KW-0315">Glutamine amidotransferase</keyword>
<comment type="pathway">
    <text evidence="1 4">Cofactor biosynthesis; adenosylcobalamin biosynthesis.</text>
</comment>